<gene>
    <name evidence="3" type="ORF">SD77_1962</name>
</gene>
<dbReference type="PANTHER" id="PTHR10587:SF78">
    <property type="entry name" value="PEPTIDOGLYCAN-N-ACETYLMURAMIC ACID DEACETYLASE PDAA"/>
    <property type="match status" value="1"/>
</dbReference>
<dbReference type="InterPro" id="IPR050248">
    <property type="entry name" value="Polysacc_deacetylase_ArnD"/>
</dbReference>
<reference evidence="3 4" key="1">
    <citation type="submission" date="2015-01" db="EMBL/GenBank/DDBJ databases">
        <title>Genome Assembly of Bacillus badius MTCC 1458.</title>
        <authorList>
            <person name="Verma A."/>
            <person name="Khatri I."/>
            <person name="Mual P."/>
            <person name="Subramanian S."/>
            <person name="Krishnamurthi S."/>
        </authorList>
    </citation>
    <scope>NUCLEOTIDE SEQUENCE [LARGE SCALE GENOMIC DNA]</scope>
    <source>
        <strain evidence="3 4">MTCC 1458</strain>
    </source>
</reference>
<proteinExistence type="predicted"/>
<evidence type="ECO:0000313" key="4">
    <source>
        <dbReference type="Proteomes" id="UP000031982"/>
    </source>
</evidence>
<comment type="caution">
    <text evidence="3">The sequence shown here is derived from an EMBL/GenBank/DDBJ whole genome shotgun (WGS) entry which is preliminary data.</text>
</comment>
<dbReference type="InterPro" id="IPR014235">
    <property type="entry name" value="Spore_PdaA"/>
</dbReference>
<dbReference type="InterPro" id="IPR002509">
    <property type="entry name" value="NODB_dom"/>
</dbReference>
<evidence type="ECO:0000259" key="2">
    <source>
        <dbReference type="PROSITE" id="PS51677"/>
    </source>
</evidence>
<feature type="chain" id="PRO_5045207893" evidence="1">
    <location>
        <begin position="38"/>
        <end position="275"/>
    </location>
</feature>
<dbReference type="PANTHER" id="PTHR10587">
    <property type="entry name" value="GLYCOSYL TRANSFERASE-RELATED"/>
    <property type="match status" value="1"/>
</dbReference>
<dbReference type="SUPFAM" id="SSF88713">
    <property type="entry name" value="Glycoside hydrolase/deacetylase"/>
    <property type="match status" value="1"/>
</dbReference>
<feature type="domain" description="NodB homology" evidence="2">
    <location>
        <begin position="80"/>
        <end position="261"/>
    </location>
</feature>
<sequence>MFKLKLKKKQRKMIMKRILYSVCAVLFFFSFTYPAMAASNQAIHWGFKKGGNGQQAEAGQELDKLLADNGAFYKGSSKEKVLYLTFDNGYENGYTASVLNTLKKEKVPAAFFITGHYLKSAPDLVKRMNKEGHIIGNHSWHHPDLTQVSDEKLREELKLVEKETARLTKQKQMKYLRPPRGIFSERTLKVAREEGYTHVMWSLAFVDWQTNNQKGWQYSYDNIMKQIHPGAVILLHTVSKDNAEALPKAIKELKKQGYRFESLDDYRKKQKRISA</sequence>
<accession>A0ABR5AQG8</accession>
<name>A0ABR5AQG8_BACBA</name>
<dbReference type="CDD" id="cd10948">
    <property type="entry name" value="CE4_BsPdaA_like"/>
    <property type="match status" value="1"/>
</dbReference>
<organism evidence="3 4">
    <name type="scientific">Bacillus badius</name>
    <dbReference type="NCBI Taxonomy" id="1455"/>
    <lineage>
        <taxon>Bacteria</taxon>
        <taxon>Bacillati</taxon>
        <taxon>Bacillota</taxon>
        <taxon>Bacilli</taxon>
        <taxon>Bacillales</taxon>
        <taxon>Bacillaceae</taxon>
        <taxon>Pseudobacillus</taxon>
    </lineage>
</organism>
<keyword evidence="4" id="KW-1185">Reference proteome</keyword>
<dbReference type="Gene3D" id="3.20.20.370">
    <property type="entry name" value="Glycoside hydrolase/deacetylase"/>
    <property type="match status" value="1"/>
</dbReference>
<dbReference type="InterPro" id="IPR011330">
    <property type="entry name" value="Glyco_hydro/deAcase_b/a-brl"/>
</dbReference>
<dbReference type="PROSITE" id="PS51677">
    <property type="entry name" value="NODB"/>
    <property type="match status" value="1"/>
</dbReference>
<dbReference type="Proteomes" id="UP000031982">
    <property type="component" value="Unassembled WGS sequence"/>
</dbReference>
<evidence type="ECO:0000256" key="1">
    <source>
        <dbReference type="SAM" id="SignalP"/>
    </source>
</evidence>
<keyword evidence="1" id="KW-0732">Signal</keyword>
<dbReference type="EMBL" id="JXLP01000019">
    <property type="protein sequence ID" value="KIL77002.1"/>
    <property type="molecule type" value="Genomic_DNA"/>
</dbReference>
<evidence type="ECO:0000313" key="3">
    <source>
        <dbReference type="EMBL" id="KIL77002.1"/>
    </source>
</evidence>
<dbReference type="Pfam" id="PF01522">
    <property type="entry name" value="Polysacc_deac_1"/>
    <property type="match status" value="1"/>
</dbReference>
<dbReference type="NCBIfam" id="TIGR02884">
    <property type="entry name" value="spore_pdaA"/>
    <property type="match status" value="1"/>
</dbReference>
<protein>
    <submittedName>
        <fullName evidence="3">Polysaccharide deacetylase</fullName>
    </submittedName>
</protein>
<feature type="signal peptide" evidence="1">
    <location>
        <begin position="1"/>
        <end position="37"/>
    </location>
</feature>